<organism evidence="8 9">
    <name type="scientific">Sphagnum jensenii</name>
    <dbReference type="NCBI Taxonomy" id="128206"/>
    <lineage>
        <taxon>Eukaryota</taxon>
        <taxon>Viridiplantae</taxon>
        <taxon>Streptophyta</taxon>
        <taxon>Embryophyta</taxon>
        <taxon>Bryophyta</taxon>
        <taxon>Sphagnophytina</taxon>
        <taxon>Sphagnopsida</taxon>
        <taxon>Sphagnales</taxon>
        <taxon>Sphagnaceae</taxon>
        <taxon>Sphagnum</taxon>
    </lineage>
</organism>
<dbReference type="SUPFAM" id="SSF53474">
    <property type="entry name" value="alpha/beta-Hydrolases"/>
    <property type="match status" value="1"/>
</dbReference>
<dbReference type="Gene3D" id="3.40.50.1820">
    <property type="entry name" value="alpha/beta hydrolase"/>
    <property type="match status" value="1"/>
</dbReference>
<evidence type="ECO:0000256" key="2">
    <source>
        <dbReference type="ARBA" id="ARBA00004240"/>
    </source>
</evidence>
<evidence type="ECO:0000256" key="4">
    <source>
        <dbReference type="ARBA" id="ARBA00022824"/>
    </source>
</evidence>
<keyword evidence="5" id="KW-0496">Mitochondrion</keyword>
<evidence type="ECO:0000256" key="6">
    <source>
        <dbReference type="ARBA" id="ARBA00023136"/>
    </source>
</evidence>
<comment type="subcellular location">
    <subcellularLocation>
        <location evidence="2">Endoplasmic reticulum</location>
    </subcellularLocation>
    <subcellularLocation>
        <location evidence="3">Membrane</location>
    </subcellularLocation>
    <subcellularLocation>
        <location evidence="1">Mitochondrion</location>
    </subcellularLocation>
</comment>
<dbReference type="PANTHER" id="PTHR48182">
    <property type="entry name" value="PROTEIN SERAC1"/>
    <property type="match status" value="1"/>
</dbReference>
<evidence type="ECO:0000256" key="3">
    <source>
        <dbReference type="ARBA" id="ARBA00004370"/>
    </source>
</evidence>
<keyword evidence="9" id="KW-1185">Reference proteome</keyword>
<reference evidence="8" key="1">
    <citation type="submission" date="2024-02" db="EMBL/GenBank/DDBJ databases">
        <authorList>
            <consortium name="ELIXIR-Norway"/>
            <consortium name="Elixir Norway"/>
        </authorList>
    </citation>
    <scope>NUCLEOTIDE SEQUENCE</scope>
</reference>
<accession>A0ABP0WJI7</accession>
<dbReference type="InterPro" id="IPR029058">
    <property type="entry name" value="AB_hydrolase_fold"/>
</dbReference>
<dbReference type="EMBL" id="OZ020113">
    <property type="protein sequence ID" value="CAK9265675.1"/>
    <property type="molecule type" value="Genomic_DNA"/>
</dbReference>
<dbReference type="InterPro" id="IPR052374">
    <property type="entry name" value="SERAC1"/>
</dbReference>
<sequence>MAPSIPVKRLYPTDAQHDAEANFDVIFFHGLKVDEGKDYEDTWRNNKNILWPQQWLPKDLKKIRVFSVSYDAEATKWFARGNTEDVRGNTEDVEYIGENLLQNVVMGSDRIGSRPFALVGHSFGGLVIKALVNEATKSSDRTQRNALDGISISKAKKFLENLKLVVFYAVPHSEADAQTLTDYVNYYSGRARLCLPENMNSFSRKMAKMSVMMEDAFKKKKINIYAFGEGQPTYDGKMVVKPASAKTLAGNDFKELKYCNHTQVCKPVDNKDPSYSILVNILRTYTEGTRRV</sequence>
<keyword evidence="4" id="KW-0256">Endoplasmic reticulum</keyword>
<keyword evidence="6" id="KW-0472">Membrane</keyword>
<dbReference type="PANTHER" id="PTHR48182:SF2">
    <property type="entry name" value="PROTEIN SERAC1"/>
    <property type="match status" value="1"/>
</dbReference>
<evidence type="ECO:0000259" key="7">
    <source>
        <dbReference type="Pfam" id="PF05057"/>
    </source>
</evidence>
<proteinExistence type="predicted"/>
<dbReference type="Proteomes" id="UP001497444">
    <property type="component" value="Chromosome 18"/>
</dbReference>
<protein>
    <recommendedName>
        <fullName evidence="7">DUF676 domain-containing protein</fullName>
    </recommendedName>
</protein>
<evidence type="ECO:0000256" key="5">
    <source>
        <dbReference type="ARBA" id="ARBA00023128"/>
    </source>
</evidence>
<dbReference type="Pfam" id="PF05057">
    <property type="entry name" value="DUF676"/>
    <property type="match status" value="1"/>
</dbReference>
<evidence type="ECO:0000313" key="8">
    <source>
        <dbReference type="EMBL" id="CAK9265675.1"/>
    </source>
</evidence>
<evidence type="ECO:0000313" key="9">
    <source>
        <dbReference type="Proteomes" id="UP001497444"/>
    </source>
</evidence>
<evidence type="ECO:0000256" key="1">
    <source>
        <dbReference type="ARBA" id="ARBA00004173"/>
    </source>
</evidence>
<dbReference type="InterPro" id="IPR007751">
    <property type="entry name" value="DUF676_lipase-like"/>
</dbReference>
<gene>
    <name evidence="8" type="ORF">CSSPJE1EN1_LOCUS11153</name>
</gene>
<name>A0ABP0WJI7_9BRYO</name>
<feature type="domain" description="DUF676" evidence="7">
    <location>
        <begin position="80"/>
        <end position="169"/>
    </location>
</feature>